<keyword evidence="3" id="KW-0378">Hydrolase</keyword>
<proteinExistence type="predicted"/>
<reference evidence="3" key="1">
    <citation type="submission" date="2020-02" db="EMBL/GenBank/DDBJ databases">
        <title>Antibiotic resistance/susceptibility profiles of lactic acid-producing cocci isolated from the human vagina, and analysis of the genetic basis of atypical resistances.</title>
        <authorList>
            <person name="Sirichoat A."/>
            <person name="Florez A.B."/>
            <person name="Vazquez L."/>
            <person name="Buppasiri P."/>
            <person name="Panya M."/>
            <person name="Lulitanond V."/>
            <person name="Mayo B."/>
        </authorList>
    </citation>
    <scope>NUCLEOTIDE SEQUENCE</scope>
    <source>
        <strain evidence="3">VA01-10AN</strain>
    </source>
</reference>
<dbReference type="AlphaFoldDB" id="A0A6G4MWK1"/>
<feature type="coiled-coil region" evidence="1">
    <location>
        <begin position="4"/>
        <end position="45"/>
    </location>
</feature>
<name>A0A6G4MWK1_STRAP</name>
<evidence type="ECO:0000256" key="1">
    <source>
        <dbReference type="SAM" id="Coils"/>
    </source>
</evidence>
<dbReference type="EMBL" id="JAAJBG010000003">
    <property type="protein sequence ID" value="NGG15450.1"/>
    <property type="molecule type" value="Genomic_DNA"/>
</dbReference>
<evidence type="ECO:0000256" key="2">
    <source>
        <dbReference type="SAM" id="MobiDB-lite"/>
    </source>
</evidence>
<keyword evidence="3" id="KW-0255">Endonuclease</keyword>
<comment type="caution">
    <text evidence="3">The sequence shown here is derived from an EMBL/GenBank/DDBJ whole genome shotgun (WGS) entry which is preliminary data.</text>
</comment>
<sequence>MTKLETLEKQRIKAVERKDDYLAKAKKEEEKIKALDTQIILAKHEERSDYLAKHHLTWADVERQIAEGKLKGEKHHVPFNQSDTGHDDNLQE</sequence>
<feature type="region of interest" description="Disordered" evidence="2">
    <location>
        <begin position="69"/>
        <end position="92"/>
    </location>
</feature>
<dbReference type="RefSeq" id="WP_070242041.1">
    <property type="nucleotide sequence ID" value="NZ_CP118046.1"/>
</dbReference>
<organism evidence="3">
    <name type="scientific">Streptococcus anginosus</name>
    <dbReference type="NCBI Taxonomy" id="1328"/>
    <lineage>
        <taxon>Bacteria</taxon>
        <taxon>Bacillati</taxon>
        <taxon>Bacillota</taxon>
        <taxon>Bacilli</taxon>
        <taxon>Lactobacillales</taxon>
        <taxon>Streptococcaceae</taxon>
        <taxon>Streptococcus</taxon>
        <taxon>Streptococcus anginosus group</taxon>
    </lineage>
</organism>
<evidence type="ECO:0000313" key="3">
    <source>
        <dbReference type="EMBL" id="NGG15450.1"/>
    </source>
</evidence>
<accession>A0A6G4MWK1</accession>
<gene>
    <name evidence="3" type="ORF">G5T13_02065</name>
</gene>
<protein>
    <submittedName>
        <fullName evidence="3">Type III restriction endonuclease</fullName>
    </submittedName>
</protein>
<dbReference type="GO" id="GO:0004519">
    <property type="term" value="F:endonuclease activity"/>
    <property type="evidence" value="ECO:0007669"/>
    <property type="project" value="UniProtKB-KW"/>
</dbReference>
<keyword evidence="1" id="KW-0175">Coiled coil</keyword>
<keyword evidence="3" id="KW-0540">Nuclease</keyword>